<dbReference type="Proteomes" id="UP000242850">
    <property type="component" value="Unassembled WGS sequence"/>
</dbReference>
<evidence type="ECO:0000313" key="1">
    <source>
        <dbReference type="EMBL" id="SEF72444.1"/>
    </source>
</evidence>
<protein>
    <recommendedName>
        <fullName evidence="3">Methyltransferase domain-containing protein</fullName>
    </recommendedName>
</protein>
<accession>A0A1H5UBQ3</accession>
<name>A0A1H5UBQ3_9CLOT</name>
<keyword evidence="2" id="KW-1185">Reference proteome</keyword>
<proteinExistence type="predicted"/>
<dbReference type="AlphaFoldDB" id="A0A1H5UBQ3"/>
<dbReference type="EMBL" id="FNUK01000008">
    <property type="protein sequence ID" value="SEF72444.1"/>
    <property type="molecule type" value="Genomic_DNA"/>
</dbReference>
<dbReference type="OrthoDB" id="1954457at2"/>
<dbReference type="InterPro" id="IPR029063">
    <property type="entry name" value="SAM-dependent_MTases_sf"/>
</dbReference>
<organism evidence="1 2">
    <name type="scientific">Caloramator fervidus</name>
    <dbReference type="NCBI Taxonomy" id="29344"/>
    <lineage>
        <taxon>Bacteria</taxon>
        <taxon>Bacillati</taxon>
        <taxon>Bacillota</taxon>
        <taxon>Clostridia</taxon>
        <taxon>Eubacteriales</taxon>
        <taxon>Clostridiaceae</taxon>
        <taxon>Caloramator</taxon>
    </lineage>
</organism>
<dbReference type="SUPFAM" id="SSF53335">
    <property type="entry name" value="S-adenosyl-L-methionine-dependent methyltransferases"/>
    <property type="match status" value="1"/>
</dbReference>
<reference evidence="2" key="1">
    <citation type="submission" date="2016-10" db="EMBL/GenBank/DDBJ databases">
        <authorList>
            <person name="Varghese N."/>
            <person name="Submissions S."/>
        </authorList>
    </citation>
    <scope>NUCLEOTIDE SEQUENCE [LARGE SCALE GENOMIC DNA]</scope>
    <source>
        <strain evidence="2">DSM 5463</strain>
    </source>
</reference>
<sequence length="174" mass="20304">MGEKYYIVDLSNKEFKGDILDITYEGSTVIIKNLEDVLEKDFLCVKTLPLDLGKFDTVLFFLSINKYKKRLIKDILKRLKSNLKNGATLMIWDLNYRRIKPFDNVRIKIVKKDNKVETLNEIFKFNPFSLSCGDVENILTKEGYNVTKIDDDNLMFYIEAKYTEDENEGSVSKS</sequence>
<evidence type="ECO:0008006" key="3">
    <source>
        <dbReference type="Google" id="ProtNLM"/>
    </source>
</evidence>
<gene>
    <name evidence="1" type="ORF">SAMN05660865_00865</name>
</gene>
<dbReference type="Gene3D" id="3.40.50.150">
    <property type="entry name" value="Vaccinia Virus protein VP39"/>
    <property type="match status" value="1"/>
</dbReference>
<evidence type="ECO:0000313" key="2">
    <source>
        <dbReference type="Proteomes" id="UP000242850"/>
    </source>
</evidence>